<dbReference type="Pfam" id="PF14474">
    <property type="entry name" value="RTC4"/>
    <property type="match status" value="1"/>
</dbReference>
<dbReference type="GO" id="GO:0005737">
    <property type="term" value="C:cytoplasm"/>
    <property type="evidence" value="ECO:0007669"/>
    <property type="project" value="UniProtKB-SubCell"/>
</dbReference>
<dbReference type="STRING" id="1316194.A0A1Q5T0D2"/>
<sequence>MQTHAKPDSSHAPTRLRRTDRLERHLHSVFNKKEAKEPEPTPKKPGSTPKKPEPTIHELPTSSDDDEELSDLESADLGSEPESGSQQSKSRDSDSGKSSSQEPKTKHKADNEPATDAEPQSTSEEEISDEDLDFKRPKKRTLETYEEKKLGGRGGMGDNEEPFAMWSSQSSKRAKTSRYGSAASFSRTASFARSPATPDKSSPQTMSQTIKAKGKKTDKKSSPDSQPDDDIIFSGEINSSYPKISKSSPKFKLPPPVPASSNANSTLPASSFKESLSMDIDGDDESPLSTLTSPPSSPSEVEEPVESLCPMCKKEVDPELLKAFRAQPKQRVREQQKFCASHQQHTAEKEWESQGYPTIDWDTLDKRVQKHFPALEKLLVPDCSSYYRNILDTALKSGKAQNFRLTLAGDGLETMSCGYYGTKGSGKMLQLLTDRFAVKLRRLATSDHIVKQAGVVGYAQSVLVPELAVRLVKEDMGVNDDAARQILRESIALGEKLNPALDDEIGIPEDLAEPFEDDD</sequence>
<dbReference type="Proteomes" id="UP000186955">
    <property type="component" value="Unassembled WGS sequence"/>
</dbReference>
<feature type="domain" description="Restriction of telomere capping protein 4 C-terminal" evidence="9">
    <location>
        <begin position="378"/>
        <end position="500"/>
    </location>
</feature>
<evidence type="ECO:0000256" key="6">
    <source>
        <dbReference type="ARBA" id="ARBA00022490"/>
    </source>
</evidence>
<evidence type="ECO:0000313" key="10">
    <source>
        <dbReference type="EMBL" id="OKO93650.1"/>
    </source>
</evidence>
<comment type="function">
    <text evidence="1">May be involved in a process influencing telomere capping.</text>
</comment>
<feature type="compositionally biased region" description="Acidic residues" evidence="8">
    <location>
        <begin position="123"/>
        <end position="132"/>
    </location>
</feature>
<feature type="compositionally biased region" description="Basic and acidic residues" evidence="8">
    <location>
        <begin position="17"/>
        <end position="42"/>
    </location>
</feature>
<comment type="subcellular location">
    <subcellularLocation>
        <location evidence="3">Cytoplasm</location>
    </subcellularLocation>
    <subcellularLocation>
        <location evidence="2">Nucleus</location>
    </subcellularLocation>
</comment>
<evidence type="ECO:0000256" key="7">
    <source>
        <dbReference type="ARBA" id="ARBA00023242"/>
    </source>
</evidence>
<comment type="similarity">
    <text evidence="4">Belongs to the RTC4 family.</text>
</comment>
<feature type="compositionally biased region" description="Polar residues" evidence="8">
    <location>
        <begin position="199"/>
        <end position="210"/>
    </location>
</feature>
<organism evidence="10 11">
    <name type="scientific">Penicillium subrubescens</name>
    <dbReference type="NCBI Taxonomy" id="1316194"/>
    <lineage>
        <taxon>Eukaryota</taxon>
        <taxon>Fungi</taxon>
        <taxon>Dikarya</taxon>
        <taxon>Ascomycota</taxon>
        <taxon>Pezizomycotina</taxon>
        <taxon>Eurotiomycetes</taxon>
        <taxon>Eurotiomycetidae</taxon>
        <taxon>Eurotiales</taxon>
        <taxon>Aspergillaceae</taxon>
        <taxon>Penicillium</taxon>
    </lineage>
</organism>
<gene>
    <name evidence="10" type="ORF">PENSUB_11929</name>
</gene>
<dbReference type="AlphaFoldDB" id="A0A1Q5T0D2"/>
<keyword evidence="6" id="KW-0963">Cytoplasm</keyword>
<feature type="compositionally biased region" description="Basic and acidic residues" evidence="8">
    <location>
        <begin position="140"/>
        <end position="150"/>
    </location>
</feature>
<evidence type="ECO:0000313" key="11">
    <source>
        <dbReference type="Proteomes" id="UP000186955"/>
    </source>
</evidence>
<feature type="compositionally biased region" description="Low complexity" evidence="8">
    <location>
        <begin position="181"/>
        <end position="197"/>
    </location>
</feature>
<dbReference type="InterPro" id="IPR028094">
    <property type="entry name" value="RTC4_C"/>
</dbReference>
<evidence type="ECO:0000256" key="2">
    <source>
        <dbReference type="ARBA" id="ARBA00004123"/>
    </source>
</evidence>
<name>A0A1Q5T0D2_9EURO</name>
<evidence type="ECO:0000256" key="1">
    <source>
        <dbReference type="ARBA" id="ARBA00002738"/>
    </source>
</evidence>
<feature type="compositionally biased region" description="Low complexity" evidence="8">
    <location>
        <begin position="75"/>
        <end position="88"/>
    </location>
</feature>
<feature type="region of interest" description="Disordered" evidence="8">
    <location>
        <begin position="1"/>
        <end position="307"/>
    </location>
</feature>
<evidence type="ECO:0000256" key="3">
    <source>
        <dbReference type="ARBA" id="ARBA00004496"/>
    </source>
</evidence>
<evidence type="ECO:0000256" key="5">
    <source>
        <dbReference type="ARBA" id="ARBA00015162"/>
    </source>
</evidence>
<dbReference type="PANTHER" id="PTHR41391:SF1">
    <property type="entry name" value="RESTRICTION OF TELOMERE CAPPING PROTEIN 4"/>
    <property type="match status" value="1"/>
</dbReference>
<dbReference type="PANTHER" id="PTHR41391">
    <property type="entry name" value="RESTRICTION OF TELOMERE CAPPING PROTEIN 4"/>
    <property type="match status" value="1"/>
</dbReference>
<dbReference type="SMART" id="SM01312">
    <property type="entry name" value="RTC4"/>
    <property type="match status" value="1"/>
</dbReference>
<comment type="caution">
    <text evidence="10">The sequence shown here is derived from an EMBL/GenBank/DDBJ whole genome shotgun (WGS) entry which is preliminary data.</text>
</comment>
<evidence type="ECO:0000256" key="8">
    <source>
        <dbReference type="SAM" id="MobiDB-lite"/>
    </source>
</evidence>
<protein>
    <recommendedName>
        <fullName evidence="5">Restriction of telomere capping protein 4</fullName>
    </recommendedName>
</protein>
<dbReference type="EMBL" id="MNBE01000723">
    <property type="protein sequence ID" value="OKO93650.1"/>
    <property type="molecule type" value="Genomic_DNA"/>
</dbReference>
<accession>A0A1Q5T0D2</accession>
<dbReference type="InterPro" id="IPR039024">
    <property type="entry name" value="RTC4"/>
</dbReference>
<keyword evidence="7" id="KW-0539">Nucleus</keyword>
<reference evidence="10 11" key="1">
    <citation type="submission" date="2016-10" db="EMBL/GenBank/DDBJ databases">
        <title>Genome sequence of the ascomycete fungus Penicillium subrubescens.</title>
        <authorList>
            <person name="De Vries R.P."/>
            <person name="Peng M."/>
            <person name="Dilokpimol A."/>
            <person name="Hilden K."/>
            <person name="Makela M.R."/>
            <person name="Grigoriev I."/>
            <person name="Riley R."/>
            <person name="Granchi Z."/>
        </authorList>
    </citation>
    <scope>NUCLEOTIDE SEQUENCE [LARGE SCALE GENOMIC DNA]</scope>
    <source>
        <strain evidence="10 11">CBS 132785</strain>
    </source>
</reference>
<proteinExistence type="inferred from homology"/>
<feature type="compositionally biased region" description="Acidic residues" evidence="8">
    <location>
        <begin position="63"/>
        <end position="74"/>
    </location>
</feature>
<evidence type="ECO:0000259" key="9">
    <source>
        <dbReference type="SMART" id="SM01312"/>
    </source>
</evidence>
<keyword evidence="11" id="KW-1185">Reference proteome</keyword>
<feature type="compositionally biased region" description="Low complexity" evidence="8">
    <location>
        <begin position="239"/>
        <end position="251"/>
    </location>
</feature>
<evidence type="ECO:0000256" key="4">
    <source>
        <dbReference type="ARBA" id="ARBA00009461"/>
    </source>
</evidence>
<dbReference type="GO" id="GO:0005634">
    <property type="term" value="C:nucleus"/>
    <property type="evidence" value="ECO:0007669"/>
    <property type="project" value="UniProtKB-SubCell"/>
</dbReference>